<proteinExistence type="predicted"/>
<evidence type="ECO:0000256" key="6">
    <source>
        <dbReference type="SAM" id="Phobius"/>
    </source>
</evidence>
<accession>A0ABT3ZB36</accession>
<reference evidence="7" key="1">
    <citation type="submission" date="2022-10" db="EMBL/GenBank/DDBJ databases">
        <title>Hoeflea sp. G2-23, isolated from marine algae.</title>
        <authorList>
            <person name="Kristyanto S."/>
            <person name="Kim J.M."/>
            <person name="Jeon C.O."/>
        </authorList>
    </citation>
    <scope>NUCLEOTIDE SEQUENCE</scope>
    <source>
        <strain evidence="7">G2-23</strain>
    </source>
</reference>
<evidence type="ECO:0000256" key="2">
    <source>
        <dbReference type="ARBA" id="ARBA00022692"/>
    </source>
</evidence>
<dbReference type="Gene3D" id="1.10.287.1490">
    <property type="match status" value="1"/>
</dbReference>
<keyword evidence="8" id="KW-1185">Reference proteome</keyword>
<feature type="compositionally biased region" description="Low complexity" evidence="5">
    <location>
        <begin position="117"/>
        <end position="147"/>
    </location>
</feature>
<evidence type="ECO:0000256" key="3">
    <source>
        <dbReference type="ARBA" id="ARBA00022989"/>
    </source>
</evidence>
<dbReference type="Pfam" id="PF09731">
    <property type="entry name" value="Mitofilin"/>
    <property type="match status" value="1"/>
</dbReference>
<keyword evidence="3 6" id="KW-1133">Transmembrane helix</keyword>
<evidence type="ECO:0000313" key="8">
    <source>
        <dbReference type="Proteomes" id="UP001073227"/>
    </source>
</evidence>
<gene>
    <name evidence="7" type="ORF">OEG84_15070</name>
</gene>
<sequence>MSKGPTPRHSKAPEPVTIDLDATDVTPKDEPGTAKKPTVDQAAAKAVETASGVKAETAKADSKASSTPSIKQSAQSPGSGPGSAGGDKPKAATTGSGKPDTGKPETGTPDNGKPKTAASSSTAASSASAQSSSTRPGSSAPGSAKPAATDRNRGGGIGMVAAGVIGAVVALGGYYGLHAGGVLPVPGGNDNQALVTRVEGLAGNVEVLSERLASQTADGPAAQLLARVGSLESALSKTDAVAGGGNAEQLEALTTRLGEIESRIDALSASSGGDAADPALTATVEGLSASQSDVAASLSELQTRATALSEKIAALEQGQATLSKQLDDRLATLESRLDEPAQQVDLARAIAAAGLKSAIDRGGSFMSELEAFASVAPDDPAVPELRDLAASGVPSRSDLIERFGDAANQAIAAAEPVDPNAGLVDRLMSSALSVVKVRKVGEVEGDSAEAIAARAEARLTNGDLGGALAEWNALPEASRLAAADYGEALAARVSAEKLIAAALSPAKATPTPQTSPDASTESDTPSDAPAN</sequence>
<comment type="caution">
    <text evidence="7">The sequence shown here is derived from an EMBL/GenBank/DDBJ whole genome shotgun (WGS) entry which is preliminary data.</text>
</comment>
<feature type="compositionally biased region" description="Basic residues" evidence="5">
    <location>
        <begin position="1"/>
        <end position="10"/>
    </location>
</feature>
<feature type="region of interest" description="Disordered" evidence="5">
    <location>
        <begin position="504"/>
        <end position="531"/>
    </location>
</feature>
<dbReference type="InterPro" id="IPR019133">
    <property type="entry name" value="MIC60"/>
</dbReference>
<comment type="subcellular location">
    <subcellularLocation>
        <location evidence="1">Membrane</location>
    </subcellularLocation>
</comment>
<dbReference type="EMBL" id="JAOVZR010000001">
    <property type="protein sequence ID" value="MCY0148990.1"/>
    <property type="molecule type" value="Genomic_DNA"/>
</dbReference>
<keyword evidence="4 6" id="KW-0472">Membrane</keyword>
<dbReference type="Proteomes" id="UP001073227">
    <property type="component" value="Unassembled WGS sequence"/>
</dbReference>
<evidence type="ECO:0000256" key="4">
    <source>
        <dbReference type="ARBA" id="ARBA00023136"/>
    </source>
</evidence>
<keyword evidence="2 6" id="KW-0812">Transmembrane</keyword>
<feature type="compositionally biased region" description="Polar residues" evidence="5">
    <location>
        <begin position="510"/>
        <end position="525"/>
    </location>
</feature>
<name>A0ABT3ZB36_9HYPH</name>
<evidence type="ECO:0000256" key="1">
    <source>
        <dbReference type="ARBA" id="ARBA00004370"/>
    </source>
</evidence>
<dbReference type="RefSeq" id="WP_267654508.1">
    <property type="nucleotide sequence ID" value="NZ_JAOVZR010000001.1"/>
</dbReference>
<feature type="region of interest" description="Disordered" evidence="5">
    <location>
        <begin position="1"/>
        <end position="152"/>
    </location>
</feature>
<organism evidence="7 8">
    <name type="scientific">Hoeflea algicola</name>
    <dbReference type="NCBI Taxonomy" id="2983763"/>
    <lineage>
        <taxon>Bacteria</taxon>
        <taxon>Pseudomonadati</taxon>
        <taxon>Pseudomonadota</taxon>
        <taxon>Alphaproteobacteria</taxon>
        <taxon>Hyphomicrobiales</taxon>
        <taxon>Rhizobiaceae</taxon>
        <taxon>Hoeflea</taxon>
    </lineage>
</organism>
<evidence type="ECO:0000313" key="7">
    <source>
        <dbReference type="EMBL" id="MCY0148990.1"/>
    </source>
</evidence>
<feature type="transmembrane region" description="Helical" evidence="6">
    <location>
        <begin position="155"/>
        <end position="177"/>
    </location>
</feature>
<protein>
    <submittedName>
        <fullName evidence="7">Mitofilin family membrane protein</fullName>
    </submittedName>
</protein>
<evidence type="ECO:0000256" key="5">
    <source>
        <dbReference type="SAM" id="MobiDB-lite"/>
    </source>
</evidence>